<dbReference type="InterPro" id="IPR020084">
    <property type="entry name" value="NUDIX_hydrolase_CS"/>
</dbReference>
<accession>A0A344TRH5</accession>
<reference evidence="4 5" key="1">
    <citation type="submission" date="2018-07" db="EMBL/GenBank/DDBJ databases">
        <title>Genome sequencing of Runella.</title>
        <authorList>
            <person name="Baek M.-G."/>
            <person name="Yi H."/>
        </authorList>
    </citation>
    <scope>NUCLEOTIDE SEQUENCE [LARGE SCALE GENOMIC DNA]</scope>
    <source>
        <strain evidence="4 5">HYN0085</strain>
    </source>
</reference>
<evidence type="ECO:0000259" key="3">
    <source>
        <dbReference type="PROSITE" id="PS51462"/>
    </source>
</evidence>
<dbReference type="InterPro" id="IPR000086">
    <property type="entry name" value="NUDIX_hydrolase_dom"/>
</dbReference>
<dbReference type="EMBL" id="CP030850">
    <property type="protein sequence ID" value="AXE21246.1"/>
    <property type="molecule type" value="Genomic_DNA"/>
</dbReference>
<dbReference type="PANTHER" id="PTHR21340">
    <property type="entry name" value="DIADENOSINE 5,5-P1,P4-TETRAPHOSPHATE PYROPHOSPHOHYDROLASE MUTT"/>
    <property type="match status" value="1"/>
</dbReference>
<keyword evidence="1 2" id="KW-0378">Hydrolase</keyword>
<dbReference type="Gene3D" id="3.90.79.10">
    <property type="entry name" value="Nucleoside Triphosphate Pyrophosphohydrolase"/>
    <property type="match status" value="1"/>
</dbReference>
<evidence type="ECO:0000256" key="2">
    <source>
        <dbReference type="RuleBase" id="RU003476"/>
    </source>
</evidence>
<dbReference type="PROSITE" id="PS51462">
    <property type="entry name" value="NUDIX"/>
    <property type="match status" value="1"/>
</dbReference>
<dbReference type="PROSITE" id="PS00893">
    <property type="entry name" value="NUDIX_BOX"/>
    <property type="match status" value="1"/>
</dbReference>
<keyword evidence="5" id="KW-1185">Reference proteome</keyword>
<dbReference type="InterPro" id="IPR020476">
    <property type="entry name" value="Nudix_hydrolase"/>
</dbReference>
<comment type="similarity">
    <text evidence="2">Belongs to the Nudix hydrolase family.</text>
</comment>
<dbReference type="RefSeq" id="WP_114070007.1">
    <property type="nucleotide sequence ID" value="NZ_CP030850.1"/>
</dbReference>
<proteinExistence type="inferred from homology"/>
<dbReference type="CDD" id="cd03673">
    <property type="entry name" value="NUDIX_Ap6A_hydrolase"/>
    <property type="match status" value="1"/>
</dbReference>
<dbReference type="Pfam" id="PF00293">
    <property type="entry name" value="NUDIX"/>
    <property type="match status" value="1"/>
</dbReference>
<dbReference type="AlphaFoldDB" id="A0A344TRH5"/>
<dbReference type="PRINTS" id="PR00502">
    <property type="entry name" value="NUDIXFAMILY"/>
</dbReference>
<dbReference type="SUPFAM" id="SSF55811">
    <property type="entry name" value="Nudix"/>
    <property type="match status" value="1"/>
</dbReference>
<dbReference type="PANTHER" id="PTHR21340:SF0">
    <property type="entry name" value="BIS(5'-NUCLEOSYL)-TETRAPHOSPHATASE [ASYMMETRICAL]"/>
    <property type="match status" value="1"/>
</dbReference>
<evidence type="ECO:0000313" key="5">
    <source>
        <dbReference type="Proteomes" id="UP000251993"/>
    </source>
</evidence>
<dbReference type="GO" id="GO:0004081">
    <property type="term" value="F:bis(5'-nucleosyl)-tetraphosphatase (asymmetrical) activity"/>
    <property type="evidence" value="ECO:0007669"/>
    <property type="project" value="TreeGrafter"/>
</dbReference>
<protein>
    <submittedName>
        <fullName evidence="4">NUDIX hydrolase</fullName>
    </submittedName>
</protein>
<evidence type="ECO:0000256" key="1">
    <source>
        <dbReference type="ARBA" id="ARBA00022801"/>
    </source>
</evidence>
<dbReference type="OrthoDB" id="9816289at2"/>
<dbReference type="KEGG" id="run:DR864_27640"/>
<feature type="domain" description="Nudix hydrolase" evidence="3">
    <location>
        <begin position="94"/>
        <end position="221"/>
    </location>
</feature>
<evidence type="ECO:0000313" key="4">
    <source>
        <dbReference type="EMBL" id="AXE21246.1"/>
    </source>
</evidence>
<dbReference type="GO" id="GO:0006754">
    <property type="term" value="P:ATP biosynthetic process"/>
    <property type="evidence" value="ECO:0007669"/>
    <property type="project" value="TreeGrafter"/>
</dbReference>
<gene>
    <name evidence="4" type="ORF">DR864_27640</name>
</gene>
<dbReference type="Proteomes" id="UP000251993">
    <property type="component" value="Chromosome"/>
</dbReference>
<organism evidence="4 5">
    <name type="scientific">Runella rosea</name>
    <dbReference type="NCBI Taxonomy" id="2259595"/>
    <lineage>
        <taxon>Bacteria</taxon>
        <taxon>Pseudomonadati</taxon>
        <taxon>Bacteroidota</taxon>
        <taxon>Cytophagia</taxon>
        <taxon>Cytophagales</taxon>
        <taxon>Spirosomataceae</taxon>
        <taxon>Runella</taxon>
    </lineage>
</organism>
<name>A0A344TRH5_9BACT</name>
<sequence length="229" mass="26487">MIIFIKDRPVRILSEKAAQGLSNRATFDRIIDAHLEMLKVASLKGHLLILNATPITAEKLFHFLNNYDLPELQSIYLVPKDREAVEKRLKKIYTIIKAAGGIVTKDNKMLMMFRRGVWDLPKGKLDDNEKSKKAALREVEEETGVKAELIEKTCTTWHTYTQNNQLILKRTKWYWMRCVDDSKMAPQHDEGIEQLAWMSEPEARKALVNSFSSIRYVVDCFMGQEVDVD</sequence>
<dbReference type="InterPro" id="IPR051325">
    <property type="entry name" value="Nudix_hydrolase_domain"/>
</dbReference>
<dbReference type="GO" id="GO:0006167">
    <property type="term" value="P:AMP biosynthetic process"/>
    <property type="evidence" value="ECO:0007669"/>
    <property type="project" value="TreeGrafter"/>
</dbReference>
<dbReference type="InterPro" id="IPR015797">
    <property type="entry name" value="NUDIX_hydrolase-like_dom_sf"/>
</dbReference>